<dbReference type="RefSeq" id="XP_012898228.1">
    <property type="nucleotide sequence ID" value="XM_013042774.1"/>
</dbReference>
<dbReference type="GeneID" id="24920996"/>
<dbReference type="EMBL" id="FN668683">
    <property type="protein sequence ID" value="CBK24180.2"/>
    <property type="molecule type" value="Genomic_DNA"/>
</dbReference>
<name>D8M7Z1_BLAHO</name>
<sequence>MEKTSFMIGYLQSMIFLYIPSLLLLILHSLILCFLVVPMIQTLSTLRMCLFAFLLRVLYLIHFLKLISQRRILVRATKGIQFLTSPCLSRPLDGSSSDLDSEPKPLNTSITHYSDQERLLCKQRRLYRKQILKKKRELGLINIANSKVIRYKQKQTTAMQKNRCNGKFASVLWSVCKKHSSCVKCSFLRCEGSLRTHDNPTSAKQLQSLLFGISQHCIHNRRNRLHQLQPPCNPSPNRS</sequence>
<keyword evidence="1" id="KW-1133">Transmembrane helix</keyword>
<evidence type="ECO:0000313" key="3">
    <source>
        <dbReference type="Proteomes" id="UP000008312"/>
    </source>
</evidence>
<evidence type="ECO:0000256" key="1">
    <source>
        <dbReference type="SAM" id="Phobius"/>
    </source>
</evidence>
<dbReference type="AlphaFoldDB" id="D8M7Z1"/>
<keyword evidence="3" id="KW-1185">Reference proteome</keyword>
<keyword evidence="1" id="KW-0812">Transmembrane</keyword>
<feature type="transmembrane region" description="Helical" evidence="1">
    <location>
        <begin position="49"/>
        <end position="67"/>
    </location>
</feature>
<organism evidence="2">
    <name type="scientific">Blastocystis hominis</name>
    <dbReference type="NCBI Taxonomy" id="12968"/>
    <lineage>
        <taxon>Eukaryota</taxon>
        <taxon>Sar</taxon>
        <taxon>Stramenopiles</taxon>
        <taxon>Bigyra</taxon>
        <taxon>Opalozoa</taxon>
        <taxon>Opalinata</taxon>
        <taxon>Blastocystidae</taxon>
        <taxon>Blastocystis</taxon>
    </lineage>
</organism>
<dbReference type="OrthoDB" id="10644894at2759"/>
<keyword evidence="1" id="KW-0472">Membrane</keyword>
<gene>
    <name evidence="2" type="ORF">GSBLH_T00003944001</name>
</gene>
<dbReference type="InParanoid" id="D8M7Z1"/>
<proteinExistence type="predicted"/>
<evidence type="ECO:0000313" key="2">
    <source>
        <dbReference type="EMBL" id="CBK24180.2"/>
    </source>
</evidence>
<protein>
    <submittedName>
        <fullName evidence="2">Uncharacterized protein</fullName>
    </submittedName>
</protein>
<dbReference type="Proteomes" id="UP000008312">
    <property type="component" value="Unassembled WGS sequence"/>
</dbReference>
<reference evidence="2" key="1">
    <citation type="submission" date="2010-02" db="EMBL/GenBank/DDBJ databases">
        <title>Sequencing and annotation of the Blastocystis hominis genome.</title>
        <authorList>
            <person name="Wincker P."/>
        </authorList>
    </citation>
    <scope>NUCLEOTIDE SEQUENCE</scope>
    <source>
        <strain evidence="2">Singapore isolate B</strain>
    </source>
</reference>
<accession>D8M7Z1</accession>
<feature type="transmembrane region" description="Helical" evidence="1">
    <location>
        <begin position="15"/>
        <end position="37"/>
    </location>
</feature>